<protein>
    <submittedName>
        <fullName evidence="2">2393_t:CDS:1</fullName>
    </submittedName>
</protein>
<comment type="caution">
    <text evidence="2">The sequence shown here is derived from an EMBL/GenBank/DDBJ whole genome shotgun (WGS) entry which is preliminary data.</text>
</comment>
<reference evidence="2" key="1">
    <citation type="submission" date="2021-06" db="EMBL/GenBank/DDBJ databases">
        <authorList>
            <person name="Kallberg Y."/>
            <person name="Tangrot J."/>
            <person name="Rosling A."/>
        </authorList>
    </citation>
    <scope>NUCLEOTIDE SEQUENCE</scope>
    <source>
        <strain evidence="2">IA702</strain>
    </source>
</reference>
<accession>A0A9N9E416</accession>
<evidence type="ECO:0000313" key="2">
    <source>
        <dbReference type="EMBL" id="CAG8659942.1"/>
    </source>
</evidence>
<sequence>EFVDKNENGNPKQFRTCNNCRNQRNRPSTSNNARDNEECLETIEIEALCQSLRELLNNCDLENRNLLATQLHYALDVSNFDDSAKKIANEIVGLIEDIGEYNWV</sequence>
<name>A0A9N9E416_9GLOM</name>
<dbReference type="Proteomes" id="UP000789572">
    <property type="component" value="Unassembled WGS sequence"/>
</dbReference>
<dbReference type="EMBL" id="CAJVPJ010005255">
    <property type="protein sequence ID" value="CAG8659942.1"/>
    <property type="molecule type" value="Genomic_DNA"/>
</dbReference>
<feature type="non-terminal residue" evidence="2">
    <location>
        <position position="1"/>
    </location>
</feature>
<organism evidence="2 3">
    <name type="scientific">Paraglomus occultum</name>
    <dbReference type="NCBI Taxonomy" id="144539"/>
    <lineage>
        <taxon>Eukaryota</taxon>
        <taxon>Fungi</taxon>
        <taxon>Fungi incertae sedis</taxon>
        <taxon>Mucoromycota</taxon>
        <taxon>Glomeromycotina</taxon>
        <taxon>Glomeromycetes</taxon>
        <taxon>Paraglomerales</taxon>
        <taxon>Paraglomeraceae</taxon>
        <taxon>Paraglomus</taxon>
    </lineage>
</organism>
<feature type="compositionally biased region" description="Low complexity" evidence="1">
    <location>
        <begin position="15"/>
        <end position="26"/>
    </location>
</feature>
<evidence type="ECO:0000313" key="3">
    <source>
        <dbReference type="Proteomes" id="UP000789572"/>
    </source>
</evidence>
<proteinExistence type="predicted"/>
<feature type="region of interest" description="Disordered" evidence="1">
    <location>
        <begin position="1"/>
        <end position="35"/>
    </location>
</feature>
<dbReference type="AlphaFoldDB" id="A0A9N9E416"/>
<gene>
    <name evidence="2" type="ORF">POCULU_LOCUS10406</name>
</gene>
<evidence type="ECO:0000256" key="1">
    <source>
        <dbReference type="SAM" id="MobiDB-lite"/>
    </source>
</evidence>
<keyword evidence="3" id="KW-1185">Reference proteome</keyword>